<evidence type="ECO:0000256" key="2">
    <source>
        <dbReference type="ARBA" id="ARBA00022723"/>
    </source>
</evidence>
<dbReference type="SUPFAM" id="SSF56281">
    <property type="entry name" value="Metallo-hydrolase/oxidoreductase"/>
    <property type="match status" value="1"/>
</dbReference>
<dbReference type="EMBL" id="JACHGB010000004">
    <property type="protein sequence ID" value="MBB5271958.1"/>
    <property type="molecule type" value="Genomic_DNA"/>
</dbReference>
<dbReference type="Pfam" id="PF14863">
    <property type="entry name" value="Alkyl_sulf_dimr"/>
    <property type="match status" value="1"/>
</dbReference>
<dbReference type="Pfam" id="PF00753">
    <property type="entry name" value="Lactamase_B"/>
    <property type="match status" value="1"/>
</dbReference>
<evidence type="ECO:0000313" key="10">
    <source>
        <dbReference type="EMBL" id="MBB5271958.1"/>
    </source>
</evidence>
<gene>
    <name evidence="10" type="ORF">HNQ70_001972</name>
</gene>
<dbReference type="InterPro" id="IPR052195">
    <property type="entry name" value="Bact_Alkyl/Aryl-Sulfatase"/>
</dbReference>
<dbReference type="PANTHER" id="PTHR43223:SF1">
    <property type="entry name" value="ALKYL_ARYL-SULFATASE BDS1"/>
    <property type="match status" value="1"/>
</dbReference>
<dbReference type="InterPro" id="IPR029229">
    <property type="entry name" value="Alkyl_sulf_C"/>
</dbReference>
<keyword evidence="3 10" id="KW-0378">Hydrolase</keyword>
<organism evidence="10 11">
    <name type="scientific">Quisquiliibacterium transsilvanicum</name>
    <dbReference type="NCBI Taxonomy" id="1549638"/>
    <lineage>
        <taxon>Bacteria</taxon>
        <taxon>Pseudomonadati</taxon>
        <taxon>Pseudomonadota</taxon>
        <taxon>Betaproteobacteria</taxon>
        <taxon>Burkholderiales</taxon>
        <taxon>Burkholderiaceae</taxon>
        <taxon>Quisquiliibacterium</taxon>
    </lineage>
</organism>
<evidence type="ECO:0000259" key="9">
    <source>
        <dbReference type="SMART" id="SM00849"/>
    </source>
</evidence>
<comment type="similarity">
    <text evidence="5">Belongs to the metallo-beta-lactamase superfamily. Type III sulfatase family.</text>
</comment>
<accession>A0A7W8HIN3</accession>
<dbReference type="Proteomes" id="UP000532440">
    <property type="component" value="Unassembled WGS sequence"/>
</dbReference>
<dbReference type="Pfam" id="PF14864">
    <property type="entry name" value="Alkyl_sulf_C"/>
    <property type="match status" value="1"/>
</dbReference>
<dbReference type="AlphaFoldDB" id="A0A7W8HIN3"/>
<dbReference type="Gene3D" id="3.60.15.30">
    <property type="entry name" value="Metallo-beta-lactamase domain"/>
    <property type="match status" value="1"/>
</dbReference>
<dbReference type="FunFam" id="1.25.40.880:FF:000001">
    <property type="entry name" value="SDS hydrolase SdsA1"/>
    <property type="match status" value="1"/>
</dbReference>
<evidence type="ECO:0000256" key="5">
    <source>
        <dbReference type="ARBA" id="ARBA00033751"/>
    </source>
</evidence>
<dbReference type="GO" id="GO:0018909">
    <property type="term" value="P:dodecyl sulfate metabolic process"/>
    <property type="evidence" value="ECO:0007669"/>
    <property type="project" value="InterPro"/>
</dbReference>
<keyword evidence="4" id="KW-0862">Zinc</keyword>
<dbReference type="InterPro" id="IPR036527">
    <property type="entry name" value="SCP2_sterol-bd_dom_sf"/>
</dbReference>
<sequence length="631" mass="70283">MPDATHLTRRINQDVLGSLDFSDTEDFEDAMRGFAGTVPRGEVLNAKGRPVWSMEPYDFLEGEGAPASVNPSLWRQARLNRLHGLFQVCDRIWQVRGLDLANVTFIEGDSGLIVIDPLTFVESAQAALELYHAHRPRRPVVAVIYSHSHTDHYGGVLGVISEAQVAAGEVEVIAPCGFMQAAVSENVLAGVPMRRRAQFQFGNTLAPGVQSHVDSGLGKGIGRGTTSLVPPTRTIDAPRERHVIDGVEIVFQLTPDSEAPAEMHFFFPQLRALNLAENATHNMHNLCPLRGAQARDALAWSKYLNEALEEFVPQSDVVFAQHHWPVWGRERIERYVSEQRDLYRFLHDQTLRLMSHGLTPREIAETLFMPTGLSKRWHARGYYGAVGHNVKAIYQRYLGWYDGNPASLNPLPPQPAGLKYVEYMGGAAAIMERARADFARGDYRWVVQVLDHLVFAQPDHREARSLAADAMEQLGYQSESATWRNAYLLGARELREGVRRLQSGGGGALNANVVSVLPMEMFFDFLAIRVDGIRAQDLVVRLDWVMPDVGEAWRLTLVNGVLNHSRGSHGARADATVRVDRSTLVRMLHEGRSLAQGLAEGLLPVEGARERFEAFLGVLEEFDPNFNVVEP</sequence>
<dbReference type="GO" id="GO:0046983">
    <property type="term" value="F:protein dimerization activity"/>
    <property type="evidence" value="ECO:0007669"/>
    <property type="project" value="InterPro"/>
</dbReference>
<name>A0A7W8HIN3_9BURK</name>
<dbReference type="SUPFAM" id="SSF55718">
    <property type="entry name" value="SCP-like"/>
    <property type="match status" value="1"/>
</dbReference>
<feature type="domain" description="Metallo-beta-lactamase" evidence="9">
    <location>
        <begin position="100"/>
        <end position="322"/>
    </location>
</feature>
<dbReference type="InterPro" id="IPR044097">
    <property type="entry name" value="Bds1/SdsA1_MBL-fold"/>
</dbReference>
<dbReference type="Gene3D" id="1.25.40.880">
    <property type="entry name" value="Alkyl sulfatase, dimerisation domain"/>
    <property type="match status" value="1"/>
</dbReference>
<dbReference type="RefSeq" id="WP_183966907.1">
    <property type="nucleotide sequence ID" value="NZ_BAABEW010000023.1"/>
</dbReference>
<evidence type="ECO:0000313" key="11">
    <source>
        <dbReference type="Proteomes" id="UP000532440"/>
    </source>
</evidence>
<evidence type="ECO:0000256" key="6">
    <source>
        <dbReference type="ARBA" id="ARBA00066568"/>
    </source>
</evidence>
<reference evidence="10 11" key="1">
    <citation type="submission" date="2020-08" db="EMBL/GenBank/DDBJ databases">
        <title>Genomic Encyclopedia of Type Strains, Phase IV (KMG-IV): sequencing the most valuable type-strain genomes for metagenomic binning, comparative biology and taxonomic classification.</title>
        <authorList>
            <person name="Goeker M."/>
        </authorList>
    </citation>
    <scope>NUCLEOTIDE SEQUENCE [LARGE SCALE GENOMIC DNA]</scope>
    <source>
        <strain evidence="10 11">DSM 29781</strain>
    </source>
</reference>
<dbReference type="Gene3D" id="3.30.1050.10">
    <property type="entry name" value="SCP2 sterol-binding domain"/>
    <property type="match status" value="1"/>
</dbReference>
<comment type="caution">
    <text evidence="10">The sequence shown here is derived from an EMBL/GenBank/DDBJ whole genome shotgun (WGS) entry which is preliminary data.</text>
</comment>
<evidence type="ECO:0000256" key="4">
    <source>
        <dbReference type="ARBA" id="ARBA00022833"/>
    </source>
</evidence>
<comment type="cofactor">
    <cofactor evidence="1">
        <name>Zn(2+)</name>
        <dbReference type="ChEBI" id="CHEBI:29105"/>
    </cofactor>
</comment>
<dbReference type="GO" id="GO:0046872">
    <property type="term" value="F:metal ion binding"/>
    <property type="evidence" value="ECO:0007669"/>
    <property type="project" value="UniProtKB-KW"/>
</dbReference>
<evidence type="ECO:0000256" key="3">
    <source>
        <dbReference type="ARBA" id="ARBA00022801"/>
    </source>
</evidence>
<keyword evidence="11" id="KW-1185">Reference proteome</keyword>
<dbReference type="EC" id="3.1.6.21" evidence="6"/>
<dbReference type="InterPro" id="IPR001279">
    <property type="entry name" value="Metallo-B-lactamas"/>
</dbReference>
<keyword evidence="2" id="KW-0479">Metal-binding</keyword>
<dbReference type="GO" id="GO:0018741">
    <property type="term" value="F:linear primary-alkylsulfatase activity"/>
    <property type="evidence" value="ECO:0007669"/>
    <property type="project" value="UniProtKB-EC"/>
</dbReference>
<dbReference type="SMART" id="SM00849">
    <property type="entry name" value="Lactamase_B"/>
    <property type="match status" value="1"/>
</dbReference>
<dbReference type="InterPro" id="IPR029228">
    <property type="entry name" value="Alkyl_sulf_dimr"/>
</dbReference>
<evidence type="ECO:0000256" key="1">
    <source>
        <dbReference type="ARBA" id="ARBA00001947"/>
    </source>
</evidence>
<dbReference type="InterPro" id="IPR036866">
    <property type="entry name" value="RibonucZ/Hydroxyglut_hydro"/>
</dbReference>
<evidence type="ECO:0000256" key="7">
    <source>
        <dbReference type="ARBA" id="ARBA00068034"/>
    </source>
</evidence>
<protein>
    <recommendedName>
        <fullName evidence="7">Linear primary-alkylsulfatase</fullName>
        <ecNumber evidence="6">3.1.6.21</ecNumber>
    </recommendedName>
    <alternativeName>
        <fullName evidence="8">Type III linear primary-alkylsulfatase</fullName>
    </alternativeName>
</protein>
<evidence type="ECO:0000256" key="8">
    <source>
        <dbReference type="ARBA" id="ARBA00075789"/>
    </source>
</evidence>
<dbReference type="InterPro" id="IPR038536">
    <property type="entry name" value="Alkyl/aryl-sulf_dimr_sf"/>
</dbReference>
<dbReference type="FunFam" id="3.60.15.30:FF:000001">
    <property type="entry name" value="Alkyl/aryl-sulfatase BDS1"/>
    <property type="match status" value="1"/>
</dbReference>
<proteinExistence type="inferred from homology"/>
<dbReference type="CDD" id="cd07710">
    <property type="entry name" value="arylsulfatase_Sdsa1-like_MBL-fold"/>
    <property type="match status" value="1"/>
</dbReference>
<dbReference type="PANTHER" id="PTHR43223">
    <property type="entry name" value="ALKYL/ARYL-SULFATASE"/>
    <property type="match status" value="1"/>
</dbReference>